<evidence type="ECO:0000256" key="4">
    <source>
        <dbReference type="ARBA" id="ARBA00022598"/>
    </source>
</evidence>
<dbReference type="FunFam" id="3.30.1300.10:FF:000001">
    <property type="entry name" value="Pantothenate synthetase"/>
    <property type="match status" value="1"/>
</dbReference>
<keyword evidence="5" id="KW-0566">Pantothenate biosynthesis</keyword>
<evidence type="ECO:0000256" key="5">
    <source>
        <dbReference type="ARBA" id="ARBA00022655"/>
    </source>
</evidence>
<gene>
    <name evidence="9" type="ORF">S12H4_34365</name>
</gene>
<reference evidence="9" key="1">
    <citation type="journal article" date="2014" name="Front. Microbiol.">
        <title>High frequency of phylogenetically diverse reductive dehalogenase-homologous genes in deep subseafloor sedimentary metagenomes.</title>
        <authorList>
            <person name="Kawai M."/>
            <person name="Futagami T."/>
            <person name="Toyoda A."/>
            <person name="Takaki Y."/>
            <person name="Nishi S."/>
            <person name="Hori S."/>
            <person name="Arai W."/>
            <person name="Tsubouchi T."/>
            <person name="Morono Y."/>
            <person name="Uchiyama I."/>
            <person name="Ito T."/>
            <person name="Fujiyama A."/>
            <person name="Inagaki F."/>
            <person name="Takami H."/>
        </authorList>
    </citation>
    <scope>NUCLEOTIDE SEQUENCE</scope>
    <source>
        <strain evidence="9">Expedition CK06-06</strain>
    </source>
</reference>
<keyword evidence="6" id="KW-0547">Nucleotide-binding</keyword>
<dbReference type="EC" id="6.3.2.1" evidence="3"/>
<organism evidence="9">
    <name type="scientific">marine sediment metagenome</name>
    <dbReference type="NCBI Taxonomy" id="412755"/>
    <lineage>
        <taxon>unclassified sequences</taxon>
        <taxon>metagenomes</taxon>
        <taxon>ecological metagenomes</taxon>
    </lineage>
</organism>
<dbReference type="GO" id="GO:0015940">
    <property type="term" value="P:pantothenate biosynthetic process"/>
    <property type="evidence" value="ECO:0007669"/>
    <property type="project" value="UniProtKB-UniPathway"/>
</dbReference>
<evidence type="ECO:0000256" key="3">
    <source>
        <dbReference type="ARBA" id="ARBA00012219"/>
    </source>
</evidence>
<dbReference type="GO" id="GO:0004592">
    <property type="term" value="F:pantoate-beta-alanine ligase activity"/>
    <property type="evidence" value="ECO:0007669"/>
    <property type="project" value="UniProtKB-EC"/>
</dbReference>
<dbReference type="Gene3D" id="3.30.1300.10">
    <property type="entry name" value="Pantoate-beta-alanine ligase, C-terminal domain"/>
    <property type="match status" value="1"/>
</dbReference>
<comment type="caution">
    <text evidence="9">The sequence shown here is derived from an EMBL/GenBank/DDBJ whole genome shotgun (WGS) entry which is preliminary data.</text>
</comment>
<keyword evidence="4" id="KW-0436">Ligase</keyword>
<comment type="pathway">
    <text evidence="1">Cofactor biosynthesis; (R)-pantothenate biosynthesis; (R)-pantothenate from (R)-pantoate and beta-alanine: step 1/1.</text>
</comment>
<dbReference type="GO" id="GO:0005524">
    <property type="term" value="F:ATP binding"/>
    <property type="evidence" value="ECO:0007669"/>
    <property type="project" value="UniProtKB-KW"/>
</dbReference>
<dbReference type="Gene3D" id="3.40.50.620">
    <property type="entry name" value="HUPs"/>
    <property type="match status" value="1"/>
</dbReference>
<dbReference type="AlphaFoldDB" id="X1TG64"/>
<dbReference type="NCBIfam" id="TIGR00018">
    <property type="entry name" value="panC"/>
    <property type="match status" value="1"/>
</dbReference>
<evidence type="ECO:0000256" key="8">
    <source>
        <dbReference type="ARBA" id="ARBA00048258"/>
    </source>
</evidence>
<proteinExistence type="inferred from homology"/>
<dbReference type="SUPFAM" id="SSF52374">
    <property type="entry name" value="Nucleotidylyl transferase"/>
    <property type="match status" value="1"/>
</dbReference>
<dbReference type="UniPathway" id="UPA00028">
    <property type="reaction ID" value="UER00005"/>
</dbReference>
<dbReference type="InterPro" id="IPR003721">
    <property type="entry name" value="Pantoate_ligase"/>
</dbReference>
<feature type="non-terminal residue" evidence="9">
    <location>
        <position position="1"/>
    </location>
</feature>
<evidence type="ECO:0000313" key="9">
    <source>
        <dbReference type="EMBL" id="GAI90356.1"/>
    </source>
</evidence>
<protein>
    <recommendedName>
        <fullName evidence="3">pantoate--beta-alanine ligase (AMP-forming)</fullName>
        <ecNumber evidence="3">6.3.2.1</ecNumber>
    </recommendedName>
</protein>
<dbReference type="Pfam" id="PF02569">
    <property type="entry name" value="Pantoate_ligase"/>
    <property type="match status" value="1"/>
</dbReference>
<dbReference type="InterPro" id="IPR014729">
    <property type="entry name" value="Rossmann-like_a/b/a_fold"/>
</dbReference>
<dbReference type="GO" id="GO:0005829">
    <property type="term" value="C:cytosol"/>
    <property type="evidence" value="ECO:0007669"/>
    <property type="project" value="TreeGrafter"/>
</dbReference>
<evidence type="ECO:0000256" key="1">
    <source>
        <dbReference type="ARBA" id="ARBA00004990"/>
    </source>
</evidence>
<name>X1TG64_9ZZZZ</name>
<evidence type="ECO:0000256" key="2">
    <source>
        <dbReference type="ARBA" id="ARBA00009256"/>
    </source>
</evidence>
<accession>X1TG64</accession>
<comment type="catalytic activity">
    <reaction evidence="8">
        <text>(R)-pantoate + beta-alanine + ATP = (R)-pantothenate + AMP + diphosphate + H(+)</text>
        <dbReference type="Rhea" id="RHEA:10912"/>
        <dbReference type="ChEBI" id="CHEBI:15378"/>
        <dbReference type="ChEBI" id="CHEBI:15980"/>
        <dbReference type="ChEBI" id="CHEBI:29032"/>
        <dbReference type="ChEBI" id="CHEBI:30616"/>
        <dbReference type="ChEBI" id="CHEBI:33019"/>
        <dbReference type="ChEBI" id="CHEBI:57966"/>
        <dbReference type="ChEBI" id="CHEBI:456215"/>
        <dbReference type="EC" id="6.3.2.1"/>
    </reaction>
</comment>
<dbReference type="InterPro" id="IPR042176">
    <property type="entry name" value="Pantoate_ligase_C"/>
</dbReference>
<comment type="similarity">
    <text evidence="2">Belongs to the pantothenate synthetase family.</text>
</comment>
<evidence type="ECO:0000256" key="7">
    <source>
        <dbReference type="ARBA" id="ARBA00022840"/>
    </source>
</evidence>
<dbReference type="PANTHER" id="PTHR21299:SF1">
    <property type="entry name" value="PANTOATE--BETA-ALANINE LIGASE"/>
    <property type="match status" value="1"/>
</dbReference>
<keyword evidence="7" id="KW-0067">ATP-binding</keyword>
<dbReference type="PANTHER" id="PTHR21299">
    <property type="entry name" value="CYTIDYLATE KINASE/PANTOATE-BETA-ALANINE LIGASE"/>
    <property type="match status" value="1"/>
</dbReference>
<dbReference type="EMBL" id="BARW01020328">
    <property type="protein sequence ID" value="GAI90356.1"/>
    <property type="molecule type" value="Genomic_DNA"/>
</dbReference>
<sequence>LKKYPRDMKRDLKLLKQEGTDLIFYPSVKQIYASDYKTYIYVKDLSKLLCGVSRPHHFRGVTTVVLKLFNIIKPDIAVFGQKDYQQAVIIKRMLKDLCLDIKILLGKIIREKDGLAMSSRNTYLSTQQRENAIVLYQSLKWVKWSFNDGLTNPKKAIKKIRVMIKQNSGKVDYIVAVNKNTLEPVKRLKKGTLIALAAYFGKTRLIDNTIL</sequence>
<evidence type="ECO:0000256" key="6">
    <source>
        <dbReference type="ARBA" id="ARBA00022741"/>
    </source>
</evidence>